<dbReference type="Proteomes" id="UP000299102">
    <property type="component" value="Unassembled WGS sequence"/>
</dbReference>
<dbReference type="EMBL" id="BGZK01001991">
    <property type="protein sequence ID" value="GBP89314.1"/>
    <property type="molecule type" value="Genomic_DNA"/>
</dbReference>
<name>A0A4C1ZQE8_EUMVA</name>
<gene>
    <name evidence="1" type="ORF">EVAR_62804_1</name>
</gene>
<sequence>MKLPAQAAAARGRAGARGCCERKQITRQSRSRSRDCVAAMPVTRGHKGGKFARRRPFTRHLAFTALTRLYSKNCHYAARPGRDAPAPPPPSPLFTPRYFGVRIIDNFVSIVSYRFATVHSQNEIIAQVVRILLQKSIFVNLYMQNLTDNYPG</sequence>
<accession>A0A4C1ZQE8</accession>
<protein>
    <submittedName>
        <fullName evidence="1">Uncharacterized protein</fullName>
    </submittedName>
</protein>
<comment type="caution">
    <text evidence="1">The sequence shown here is derived from an EMBL/GenBank/DDBJ whole genome shotgun (WGS) entry which is preliminary data.</text>
</comment>
<keyword evidence="2" id="KW-1185">Reference proteome</keyword>
<proteinExistence type="predicted"/>
<evidence type="ECO:0000313" key="2">
    <source>
        <dbReference type="Proteomes" id="UP000299102"/>
    </source>
</evidence>
<evidence type="ECO:0000313" key="1">
    <source>
        <dbReference type="EMBL" id="GBP89314.1"/>
    </source>
</evidence>
<organism evidence="1 2">
    <name type="scientific">Eumeta variegata</name>
    <name type="common">Bagworm moth</name>
    <name type="synonym">Eumeta japonica</name>
    <dbReference type="NCBI Taxonomy" id="151549"/>
    <lineage>
        <taxon>Eukaryota</taxon>
        <taxon>Metazoa</taxon>
        <taxon>Ecdysozoa</taxon>
        <taxon>Arthropoda</taxon>
        <taxon>Hexapoda</taxon>
        <taxon>Insecta</taxon>
        <taxon>Pterygota</taxon>
        <taxon>Neoptera</taxon>
        <taxon>Endopterygota</taxon>
        <taxon>Lepidoptera</taxon>
        <taxon>Glossata</taxon>
        <taxon>Ditrysia</taxon>
        <taxon>Tineoidea</taxon>
        <taxon>Psychidae</taxon>
        <taxon>Oiketicinae</taxon>
        <taxon>Eumeta</taxon>
    </lineage>
</organism>
<dbReference type="AlphaFoldDB" id="A0A4C1ZQE8"/>
<reference evidence="1 2" key="1">
    <citation type="journal article" date="2019" name="Commun. Biol.">
        <title>The bagworm genome reveals a unique fibroin gene that provides high tensile strength.</title>
        <authorList>
            <person name="Kono N."/>
            <person name="Nakamura H."/>
            <person name="Ohtoshi R."/>
            <person name="Tomita M."/>
            <person name="Numata K."/>
            <person name="Arakawa K."/>
        </authorList>
    </citation>
    <scope>NUCLEOTIDE SEQUENCE [LARGE SCALE GENOMIC DNA]</scope>
</reference>